<keyword evidence="1 5" id="KW-0806">Transcription termination</keyword>
<evidence type="ECO:0000256" key="6">
    <source>
        <dbReference type="NCBIfam" id="TIGR00922"/>
    </source>
</evidence>
<dbReference type="GO" id="GO:0006353">
    <property type="term" value="P:DNA-templated transcription termination"/>
    <property type="evidence" value="ECO:0007669"/>
    <property type="project" value="UniProtKB-UniRule"/>
</dbReference>
<dbReference type="SUPFAM" id="SSF82679">
    <property type="entry name" value="N-utilization substance G protein NusG, N-terminal domain"/>
    <property type="match status" value="1"/>
</dbReference>
<dbReference type="InterPro" id="IPR043425">
    <property type="entry name" value="NusG-like"/>
</dbReference>
<dbReference type="InterPro" id="IPR005824">
    <property type="entry name" value="KOW"/>
</dbReference>
<comment type="function">
    <text evidence="5 7">Participates in transcription elongation, termination and antitermination.</text>
</comment>
<dbReference type="EMBL" id="AMFJ01034376">
    <property type="protein sequence ID" value="EKD29513.1"/>
    <property type="molecule type" value="Genomic_DNA"/>
</dbReference>
<dbReference type="Pfam" id="PF02357">
    <property type="entry name" value="NusG"/>
    <property type="match status" value="1"/>
</dbReference>
<dbReference type="GO" id="GO:0006354">
    <property type="term" value="P:DNA-templated transcription elongation"/>
    <property type="evidence" value="ECO:0007669"/>
    <property type="project" value="UniProtKB-UniRule"/>
</dbReference>
<dbReference type="InterPro" id="IPR008991">
    <property type="entry name" value="Translation_prot_SH3-like_sf"/>
</dbReference>
<dbReference type="PANTHER" id="PTHR30265">
    <property type="entry name" value="RHO-INTERACTING TRANSCRIPTION TERMINATION FACTOR NUSG"/>
    <property type="match status" value="1"/>
</dbReference>
<comment type="caution">
    <text evidence="10">The sequence shown here is derived from an EMBL/GenBank/DDBJ whole genome shotgun (WGS) entry which is preliminary data.</text>
</comment>
<dbReference type="InterPro" id="IPR001062">
    <property type="entry name" value="Transcrpt_antiterm_NusG"/>
</dbReference>
<sequence>MFDSLKTTGKGEWYVIRVISGTEENVRQSLMQRREAFNLEDFILEVFVPTHDTISVKANGEKVKKKKNIFPGYILVKMVVTNESWYIVRNTPNVTGFLGAGTVPVPVRGEELDRLKGVLSEKTEEFKINFQVGEYVIIKSGPFEGSEGKVSEISEEKGLVKININMLGRDTPVEVDFAHIKKKK</sequence>
<dbReference type="PANTHER" id="PTHR30265:SF2">
    <property type="entry name" value="TRANSCRIPTION TERMINATION_ANTITERMINATION PROTEIN NUSG"/>
    <property type="match status" value="1"/>
</dbReference>
<dbReference type="GO" id="GO:0005829">
    <property type="term" value="C:cytosol"/>
    <property type="evidence" value="ECO:0007669"/>
    <property type="project" value="TreeGrafter"/>
</dbReference>
<dbReference type="HAMAP" id="MF_00948">
    <property type="entry name" value="NusG"/>
    <property type="match status" value="1"/>
</dbReference>
<feature type="domain" description="KOW" evidence="9">
    <location>
        <begin position="129"/>
        <end position="156"/>
    </location>
</feature>
<keyword evidence="3 5" id="KW-0805">Transcription regulation</keyword>
<dbReference type="CDD" id="cd09891">
    <property type="entry name" value="NGN_Bact_1"/>
    <property type="match status" value="1"/>
</dbReference>
<dbReference type="Gene3D" id="2.30.30.30">
    <property type="match status" value="1"/>
</dbReference>
<organism evidence="10">
    <name type="scientific">uncultured bacterium</name>
    <name type="common">gcode 4</name>
    <dbReference type="NCBI Taxonomy" id="1234023"/>
    <lineage>
        <taxon>Bacteria</taxon>
        <taxon>environmental samples</taxon>
    </lineage>
</organism>
<dbReference type="SMART" id="SM00739">
    <property type="entry name" value="KOW"/>
    <property type="match status" value="1"/>
</dbReference>
<evidence type="ECO:0000256" key="3">
    <source>
        <dbReference type="ARBA" id="ARBA00023015"/>
    </source>
</evidence>
<comment type="similarity">
    <text evidence="5 7">Belongs to the NusG family.</text>
</comment>
<dbReference type="Pfam" id="PF00467">
    <property type="entry name" value="KOW"/>
    <property type="match status" value="1"/>
</dbReference>
<dbReference type="CDD" id="cd06091">
    <property type="entry name" value="KOW_NusG"/>
    <property type="match status" value="1"/>
</dbReference>
<dbReference type="SMART" id="SM00738">
    <property type="entry name" value="NGN"/>
    <property type="match status" value="1"/>
</dbReference>
<gene>
    <name evidence="5" type="primary">nusG</name>
    <name evidence="10" type="ORF">ACD_78C00376G0002</name>
</gene>
<dbReference type="InterPro" id="IPR036735">
    <property type="entry name" value="NGN_dom_sf"/>
</dbReference>
<name>K1YAV3_9BACT</name>
<evidence type="ECO:0000259" key="8">
    <source>
        <dbReference type="SMART" id="SM00738"/>
    </source>
</evidence>
<evidence type="ECO:0000256" key="7">
    <source>
        <dbReference type="RuleBase" id="RU000538"/>
    </source>
</evidence>
<evidence type="ECO:0000256" key="1">
    <source>
        <dbReference type="ARBA" id="ARBA00022472"/>
    </source>
</evidence>
<dbReference type="InterPro" id="IPR014722">
    <property type="entry name" value="Rib_uL2_dom2"/>
</dbReference>
<keyword evidence="4 5" id="KW-0804">Transcription</keyword>
<dbReference type="GO" id="GO:0032784">
    <property type="term" value="P:regulation of DNA-templated transcription elongation"/>
    <property type="evidence" value="ECO:0007669"/>
    <property type="project" value="InterPro"/>
</dbReference>
<evidence type="ECO:0000313" key="10">
    <source>
        <dbReference type="EMBL" id="EKD29513.1"/>
    </source>
</evidence>
<dbReference type="AlphaFoldDB" id="K1YAV3"/>
<dbReference type="InterPro" id="IPR006645">
    <property type="entry name" value="NGN-like_dom"/>
</dbReference>
<protein>
    <recommendedName>
        <fullName evidence="5 6">Transcription termination/antitermination protein NusG</fullName>
    </recommendedName>
</protein>
<accession>K1YAV3</accession>
<evidence type="ECO:0000256" key="4">
    <source>
        <dbReference type="ARBA" id="ARBA00023163"/>
    </source>
</evidence>
<dbReference type="SUPFAM" id="SSF50104">
    <property type="entry name" value="Translation proteins SH3-like domain"/>
    <property type="match status" value="1"/>
</dbReference>
<dbReference type="Gene3D" id="3.30.70.940">
    <property type="entry name" value="NusG, N-terminal domain"/>
    <property type="match status" value="1"/>
</dbReference>
<feature type="domain" description="NusG-like N-terminal" evidence="8">
    <location>
        <begin position="10"/>
        <end position="119"/>
    </location>
</feature>
<evidence type="ECO:0000256" key="5">
    <source>
        <dbReference type="HAMAP-Rule" id="MF_00948"/>
    </source>
</evidence>
<dbReference type="GO" id="GO:0031564">
    <property type="term" value="P:transcription antitermination"/>
    <property type="evidence" value="ECO:0007669"/>
    <property type="project" value="UniProtKB-UniRule"/>
</dbReference>
<keyword evidence="2 5" id="KW-0889">Transcription antitermination</keyword>
<evidence type="ECO:0000256" key="2">
    <source>
        <dbReference type="ARBA" id="ARBA00022814"/>
    </source>
</evidence>
<dbReference type="InterPro" id="IPR047050">
    <property type="entry name" value="NGN"/>
</dbReference>
<dbReference type="PRINTS" id="PR00338">
    <property type="entry name" value="NUSGTNSCPFCT"/>
</dbReference>
<evidence type="ECO:0000259" key="9">
    <source>
        <dbReference type="SMART" id="SM00739"/>
    </source>
</evidence>
<dbReference type="NCBIfam" id="TIGR00922">
    <property type="entry name" value="nusG"/>
    <property type="match status" value="1"/>
</dbReference>
<proteinExistence type="inferred from homology"/>
<reference evidence="10" key="1">
    <citation type="journal article" date="2012" name="Science">
        <title>Fermentation, hydrogen, and sulfur metabolism in multiple uncultivated bacterial phyla.</title>
        <authorList>
            <person name="Wrighton K.C."/>
            <person name="Thomas B.C."/>
            <person name="Sharon I."/>
            <person name="Miller C.S."/>
            <person name="Castelle C.J."/>
            <person name="VerBerkmoes N.C."/>
            <person name="Wilkins M.J."/>
            <person name="Hettich R.L."/>
            <person name="Lipton M.S."/>
            <person name="Williams K.H."/>
            <person name="Long P.E."/>
            <person name="Banfield J.F."/>
        </authorList>
    </citation>
    <scope>NUCLEOTIDE SEQUENCE [LARGE SCALE GENOMIC DNA]</scope>
</reference>